<name>A0AAV1J3W0_9NEOP</name>
<dbReference type="Gene3D" id="2.60.120.10">
    <property type="entry name" value="Jelly Rolls"/>
    <property type="match status" value="4"/>
</dbReference>
<dbReference type="InterPro" id="IPR013099">
    <property type="entry name" value="K_chnl_dom"/>
</dbReference>
<dbReference type="Gene3D" id="1.10.287.630">
    <property type="entry name" value="Helix hairpin bin"/>
    <property type="match status" value="1"/>
</dbReference>
<dbReference type="SUPFAM" id="SSF81324">
    <property type="entry name" value="Voltage-gated potassium channels"/>
    <property type="match status" value="2"/>
</dbReference>
<evidence type="ECO:0000313" key="4">
    <source>
        <dbReference type="EMBL" id="CAK1544100.1"/>
    </source>
</evidence>
<keyword evidence="5" id="KW-1185">Reference proteome</keyword>
<feature type="transmembrane region" description="Helical" evidence="2">
    <location>
        <begin position="747"/>
        <end position="766"/>
    </location>
</feature>
<dbReference type="PANTHER" id="PTHR45638">
    <property type="entry name" value="CYCLIC NUCLEOTIDE-GATED CATION CHANNEL SUBUNIT A"/>
    <property type="match status" value="1"/>
</dbReference>
<keyword evidence="1" id="KW-0813">Transport</keyword>
<feature type="transmembrane region" description="Helical" evidence="2">
    <location>
        <begin position="299"/>
        <end position="322"/>
    </location>
</feature>
<dbReference type="PROSITE" id="PS50042">
    <property type="entry name" value="CNMP_BINDING_3"/>
    <property type="match status" value="4"/>
</dbReference>
<dbReference type="InterPro" id="IPR050866">
    <property type="entry name" value="CNG_cation_channel"/>
</dbReference>
<dbReference type="PANTHER" id="PTHR45638:SF19">
    <property type="entry name" value="CYCLIC NUCLEOTIDE-BINDING DOMAIN-CONTAINING PROTEIN"/>
    <property type="match status" value="1"/>
</dbReference>
<feature type="transmembrane region" description="Helical" evidence="2">
    <location>
        <begin position="999"/>
        <end position="1020"/>
    </location>
</feature>
<protein>
    <recommendedName>
        <fullName evidence="3">Cyclic nucleotide-binding domain-containing protein</fullName>
    </recommendedName>
</protein>
<comment type="caution">
    <text evidence="4">The sequence shown here is derived from an EMBL/GenBank/DDBJ whole genome shotgun (WGS) entry which is preliminary data.</text>
</comment>
<evidence type="ECO:0000256" key="1">
    <source>
        <dbReference type="ARBA" id="ARBA00023286"/>
    </source>
</evidence>
<feature type="transmembrane region" description="Helical" evidence="2">
    <location>
        <begin position="343"/>
        <end position="368"/>
    </location>
</feature>
<gene>
    <name evidence="4" type="ORF">LNINA_LOCUS3873</name>
</gene>
<proteinExistence type="predicted"/>
<feature type="domain" description="Cyclic nucleotide-binding" evidence="3">
    <location>
        <begin position="1517"/>
        <end position="1621"/>
    </location>
</feature>
<dbReference type="SMART" id="SM00100">
    <property type="entry name" value="cNMP"/>
    <property type="match status" value="4"/>
</dbReference>
<dbReference type="InterPro" id="IPR014710">
    <property type="entry name" value="RmlC-like_jellyroll"/>
</dbReference>
<feature type="domain" description="Cyclic nucleotide-binding" evidence="3">
    <location>
        <begin position="1105"/>
        <end position="1213"/>
    </location>
</feature>
<evidence type="ECO:0000259" key="3">
    <source>
        <dbReference type="PROSITE" id="PS50042"/>
    </source>
</evidence>
<dbReference type="Gene3D" id="1.10.287.70">
    <property type="match status" value="1"/>
</dbReference>
<keyword evidence="1" id="KW-0407">Ion channel</keyword>
<evidence type="ECO:0000313" key="5">
    <source>
        <dbReference type="Proteomes" id="UP001497472"/>
    </source>
</evidence>
<keyword evidence="2" id="KW-0812">Transmembrane</keyword>
<keyword evidence="2" id="KW-1133">Transmembrane helix</keyword>
<dbReference type="EMBL" id="CAVLEF010000005">
    <property type="protein sequence ID" value="CAK1544100.1"/>
    <property type="molecule type" value="Genomic_DNA"/>
</dbReference>
<dbReference type="Proteomes" id="UP001497472">
    <property type="component" value="Unassembled WGS sequence"/>
</dbReference>
<keyword evidence="1" id="KW-0406">Ion transport</keyword>
<feature type="transmembrane region" description="Helical" evidence="2">
    <location>
        <begin position="1365"/>
        <end position="1390"/>
    </location>
</feature>
<feature type="transmembrane region" description="Helical" evidence="2">
    <location>
        <begin position="773"/>
        <end position="796"/>
    </location>
</feature>
<reference evidence="4 5" key="1">
    <citation type="submission" date="2023-11" db="EMBL/GenBank/DDBJ databases">
        <authorList>
            <person name="Okamura Y."/>
        </authorList>
    </citation>
    <scope>NUCLEOTIDE SEQUENCE [LARGE SCALE GENOMIC DNA]</scope>
</reference>
<dbReference type="GO" id="GO:0005221">
    <property type="term" value="F:intracellularly cyclic nucleotide-activated monoatomic cation channel activity"/>
    <property type="evidence" value="ECO:0007669"/>
    <property type="project" value="InterPro"/>
</dbReference>
<dbReference type="InterPro" id="IPR018490">
    <property type="entry name" value="cNMP-bd_dom_sf"/>
</dbReference>
<feature type="transmembrane region" description="Helical" evidence="2">
    <location>
        <begin position="816"/>
        <end position="835"/>
    </location>
</feature>
<accession>A0AAV1J3W0</accession>
<evidence type="ECO:0000256" key="2">
    <source>
        <dbReference type="SAM" id="Phobius"/>
    </source>
</evidence>
<dbReference type="GO" id="GO:0005249">
    <property type="term" value="F:voltage-gated potassium channel activity"/>
    <property type="evidence" value="ECO:0007669"/>
    <property type="project" value="TreeGrafter"/>
</dbReference>
<feature type="domain" description="Cyclic nucleotide-binding" evidence="3">
    <location>
        <begin position="539"/>
        <end position="639"/>
    </location>
</feature>
<feature type="domain" description="Cyclic nucleotide-binding" evidence="3">
    <location>
        <begin position="54"/>
        <end position="172"/>
    </location>
</feature>
<keyword evidence="2" id="KW-0472">Membrane</keyword>
<dbReference type="Pfam" id="PF07885">
    <property type="entry name" value="Ion_trans_2"/>
    <property type="match status" value="1"/>
</dbReference>
<feature type="transmembrane region" description="Helical" evidence="2">
    <location>
        <begin position="896"/>
        <end position="920"/>
    </location>
</feature>
<sequence length="1642" mass="190563">MDQDTTKRVIRYYEDLWYQKSGVFKPKLIKLLPAPLLMEICYDLNAVPLYSSLVFRQLPEPFLRRLSLAMCHQFYLPGDIVYNHNQNKSFMICITNGVLELLSDEDDESPMISFGKGTCIGEISLVFNIPARCTVKAANYVECQILNHTDFIKLMITYPDISAQIRKEMLERITRSHSRKVLTKAALSLNVYASKDQKKSSIKCLKDKLRFMQGFSDNANLINDDELDDHCLDLYILSEHIKKRTKPFTCVNASFPWILEANCHLVKYWQLFMLLIVFYICLVYPFFIGFKREFPGGMFFYTEICIAISLMLNVIMSVVTAVRTKKKYIKNFVGILNYRMNTLGFYMDLVALIPFEYIVTIHTSVGYLDTYRNHLFYLCKGIKLCLVWRISSFFEELEKKLLLNTIVVKIAKYCVYIALLCYWSGVILYMESCFVNRCSQHSWFARSLIWEDQRRGIMSTKTKTAFLEVIITIDKFMKENNMHPAIKSRIMAFYELQWQYNSGVELTDESWLKKTVVPAELRKKVLHQARFKTLTSIRFFQVKNKAYIHTLTETARDIILPPGEIVYYGGTTTRELYIIESGYCLVTSKTREGRERVIGPGNHLGLLVLLYGVPAVSTIITLTHCKLISIGHFAYTSALNLFPDMKEHEGLLTPEELHSIEQQAKSQNTDAYLKHYNVFVSRRLTTILTNVLQDFFNDSFINVKEYYRRNNESYIKSFQQFKILNNISPYLLMPIAIKPDGVFLKTWSLIRVIAAYILSLLIPIVVSMAPACGIFNIAIVVIEAFCYIDIYLMLHVAYYGSKNQLIYHPYLTAKNYLTRSFVIDLLTCFPWYLFWKLFIPKHNENHTDEDHNVNPHLYHCILRMVNILQIYKLYAVFWAESIGALKRAYLMSVVQFLLLTLFFLNLYASILITISCRFIVAYDQDDFERRLENLGGPFMDTVFNPGGNMVCNLGSWIDSANIFKDQYLTPKKVYLLSYYWSAASFTGAGFGDITAQDTAHMLLSICINIHGVLFFGYVYARIASLKAMADQVITKFQENLKHIDLFLTREKVPFVLKKSIIDYWKYQWKRTGGWSHQKILGKLHANLNEDAVLYMYEKTLREIPLFEDVEYSFFRAFAKKLRERYFQKGCMIMRSNEVIKNMYIIYRGKVDIITEDNEVEACMGPGGIFGNIKGASKYLTMSNVYASRNLDLLYIEGHEFFTLLKSYPTVLRKVKYSVDSAPKDYVLPTILSARTSRELETFPLTYEVDEEDENDEIEPNIFLESPDKSIAESHGSRSIASGYSGDYISAITLICMPHRYFSKVYLRRRDFLANLPISYLAFAVNLNPGVQNALFCYLRTPQLFRITYLFTYRQHRKISIGSANLLLKLTTIAIWASILSHVNACLFFKLSCLTPVHCTSSNWMSKPELNLRAKYAEVLHPCRLVILGLLISEMSALITAHSSSRIAYDEGINELRDGLRDTDLSDHQMNKMWDYVRELWSRQQGRQMPKLVTKLPFRLRCQVMQAVYGSHIRESVIFSKTDDDFKRMLCMWLRHCVFFPGNYIVQCGDADQCIYFIHRGEVEVLTVHPNLTESIYDILGPEDCFGVAQGLFVGVAHHFSFRARTVVDIVYLKLDEWKYLLDFYPKSAKLVRRKVENVYLAI</sequence>
<organism evidence="4 5">
    <name type="scientific">Leptosia nina</name>
    <dbReference type="NCBI Taxonomy" id="320188"/>
    <lineage>
        <taxon>Eukaryota</taxon>
        <taxon>Metazoa</taxon>
        <taxon>Ecdysozoa</taxon>
        <taxon>Arthropoda</taxon>
        <taxon>Hexapoda</taxon>
        <taxon>Insecta</taxon>
        <taxon>Pterygota</taxon>
        <taxon>Neoptera</taxon>
        <taxon>Endopterygota</taxon>
        <taxon>Lepidoptera</taxon>
        <taxon>Glossata</taxon>
        <taxon>Ditrysia</taxon>
        <taxon>Papilionoidea</taxon>
        <taxon>Pieridae</taxon>
        <taxon>Pierinae</taxon>
        <taxon>Leptosia</taxon>
    </lineage>
</organism>
<dbReference type="GO" id="GO:0044877">
    <property type="term" value="F:protein-containing complex binding"/>
    <property type="evidence" value="ECO:0007669"/>
    <property type="project" value="TreeGrafter"/>
</dbReference>
<dbReference type="Pfam" id="PF00027">
    <property type="entry name" value="cNMP_binding"/>
    <property type="match status" value="4"/>
</dbReference>
<dbReference type="SUPFAM" id="SSF51206">
    <property type="entry name" value="cAMP-binding domain-like"/>
    <property type="match status" value="4"/>
</dbReference>
<feature type="transmembrane region" description="Helical" evidence="2">
    <location>
        <begin position="268"/>
        <end position="287"/>
    </location>
</feature>
<dbReference type="InterPro" id="IPR000595">
    <property type="entry name" value="cNMP-bd_dom"/>
</dbReference>
<keyword evidence="1" id="KW-1071">Ligand-gated ion channel</keyword>
<feature type="transmembrane region" description="Helical" evidence="2">
    <location>
        <begin position="973"/>
        <end position="993"/>
    </location>
</feature>
<dbReference type="CDD" id="cd00038">
    <property type="entry name" value="CAP_ED"/>
    <property type="match status" value="4"/>
</dbReference>
<feature type="transmembrane region" description="Helical" evidence="2">
    <location>
        <begin position="413"/>
        <end position="430"/>
    </location>
</feature>